<feature type="transmembrane region" description="Helical" evidence="1">
    <location>
        <begin position="437"/>
        <end position="455"/>
    </location>
</feature>
<dbReference type="KEGG" id="ala:BFG52_11600"/>
<keyword evidence="3" id="KW-1185">Reference proteome</keyword>
<dbReference type="EMBL" id="CP016895">
    <property type="protein sequence ID" value="AOA58932.1"/>
    <property type="molecule type" value="Genomic_DNA"/>
</dbReference>
<evidence type="ECO:0000313" key="3">
    <source>
        <dbReference type="Proteomes" id="UP000093391"/>
    </source>
</evidence>
<accession>A0A1B2M154</accession>
<dbReference type="AlphaFoldDB" id="A0A1B2M154"/>
<name>A0A1B2M154_9GAMM</name>
<dbReference type="InterPro" id="IPR027375">
    <property type="entry name" value="DKNYY"/>
</dbReference>
<dbReference type="OrthoDB" id="8647779at2"/>
<reference evidence="2 3" key="1">
    <citation type="submission" date="2016-08" db="EMBL/GenBank/DDBJ databases">
        <authorList>
            <person name="Seilhamer J.J."/>
        </authorList>
    </citation>
    <scope>NUCLEOTIDE SEQUENCE [LARGE SCALE GENOMIC DNA]</scope>
    <source>
        <strain evidence="2 3">BRTC-1</strain>
    </source>
</reference>
<evidence type="ECO:0000313" key="2">
    <source>
        <dbReference type="EMBL" id="AOA58932.1"/>
    </source>
</evidence>
<evidence type="ECO:0000256" key="1">
    <source>
        <dbReference type="SAM" id="Phobius"/>
    </source>
</evidence>
<gene>
    <name evidence="2" type="ORF">BFG52_11600</name>
</gene>
<evidence type="ECO:0008006" key="4">
    <source>
        <dbReference type="Google" id="ProtNLM"/>
    </source>
</evidence>
<organism evidence="2 3">
    <name type="scientific">Acinetobacter larvae</name>
    <dbReference type="NCBI Taxonomy" id="1789224"/>
    <lineage>
        <taxon>Bacteria</taxon>
        <taxon>Pseudomonadati</taxon>
        <taxon>Pseudomonadota</taxon>
        <taxon>Gammaproteobacteria</taxon>
        <taxon>Moraxellales</taxon>
        <taxon>Moraxellaceae</taxon>
        <taxon>Acinetobacter</taxon>
    </lineage>
</organism>
<sequence>MCFILVAKLSNSHDHSTNQQKLGIFHIEGQKVYANIAHGGTYWIQQADAHSFHLISDRIKYRQLAADRQHVYCGQQILAGLNVQQLKIIAHGYITDGQSTWYCAPQSQEIASLSTIQQTLQSLRYFLNLGTPPVTHDYPAFKLPASKQHYHALLDTDLLTDGTAVYYRGQVLPYANPHTLRQIPQKYADGTYRPSPVYLADGQRVYYQNTVLDLKDNPDIYVLVIDQSHQENYLFEPHTGQVYVRDLAFEQKYRPYRVISQYGAHIQHTLFLSPSGIFYFDAEKRKIIALRDNPFLNGNFKEIAPLVYADGQQVLYLETKNAYQGHKRTMAKAYFSVLYRLNDAQTAAWQQLKQYDNHYSLWQHGEHFYYFDQLGSSQLIQKTIYRIKDLESLHMLQHARLSPQQIRQLIKQDKLVEPQRTALLTVKSKVVYRDQKMIWFMIITILVLSFILFLVQRYRIYRQSSPAT</sequence>
<keyword evidence="1" id="KW-0812">Transmembrane</keyword>
<keyword evidence="1" id="KW-0472">Membrane</keyword>
<dbReference type="Pfam" id="PF13644">
    <property type="entry name" value="DKNYY"/>
    <property type="match status" value="1"/>
</dbReference>
<proteinExistence type="predicted"/>
<dbReference type="RefSeq" id="WP_067556310.1">
    <property type="nucleotide sequence ID" value="NZ_CP016895.1"/>
</dbReference>
<keyword evidence="1" id="KW-1133">Transmembrane helix</keyword>
<protein>
    <recommendedName>
        <fullName evidence="4">DKNYY family protein</fullName>
    </recommendedName>
</protein>
<dbReference type="Proteomes" id="UP000093391">
    <property type="component" value="Chromosome"/>
</dbReference>